<reference evidence="3 4" key="1">
    <citation type="submission" date="2024-12" db="EMBL/GenBank/DDBJ databases">
        <title>The unique morphological basis and parallel evolutionary history of personate flowers in Penstemon.</title>
        <authorList>
            <person name="Depatie T.H."/>
            <person name="Wessinger C.A."/>
        </authorList>
    </citation>
    <scope>NUCLEOTIDE SEQUENCE [LARGE SCALE GENOMIC DNA]</scope>
    <source>
        <strain evidence="3">WTNN_2</strain>
        <tissue evidence="3">Leaf</tissue>
    </source>
</reference>
<feature type="compositionally biased region" description="Polar residues" evidence="1">
    <location>
        <begin position="443"/>
        <end position="453"/>
    </location>
</feature>
<organism evidence="3 4">
    <name type="scientific">Penstemon smallii</name>
    <dbReference type="NCBI Taxonomy" id="265156"/>
    <lineage>
        <taxon>Eukaryota</taxon>
        <taxon>Viridiplantae</taxon>
        <taxon>Streptophyta</taxon>
        <taxon>Embryophyta</taxon>
        <taxon>Tracheophyta</taxon>
        <taxon>Spermatophyta</taxon>
        <taxon>Magnoliopsida</taxon>
        <taxon>eudicotyledons</taxon>
        <taxon>Gunneridae</taxon>
        <taxon>Pentapetalae</taxon>
        <taxon>asterids</taxon>
        <taxon>lamiids</taxon>
        <taxon>Lamiales</taxon>
        <taxon>Plantaginaceae</taxon>
        <taxon>Cheloneae</taxon>
        <taxon>Penstemon</taxon>
    </lineage>
</organism>
<proteinExistence type="predicted"/>
<comment type="caution">
    <text evidence="3">The sequence shown here is derived from an EMBL/GenBank/DDBJ whole genome shotgun (WGS) entry which is preliminary data.</text>
</comment>
<dbReference type="SMART" id="SM00293">
    <property type="entry name" value="PWWP"/>
    <property type="match status" value="1"/>
</dbReference>
<dbReference type="EMBL" id="JBJXBP010000004">
    <property type="protein sequence ID" value="KAL3835202.1"/>
    <property type="molecule type" value="Genomic_DNA"/>
</dbReference>
<evidence type="ECO:0000256" key="1">
    <source>
        <dbReference type="SAM" id="MobiDB-lite"/>
    </source>
</evidence>
<dbReference type="Gene3D" id="2.30.30.140">
    <property type="match status" value="1"/>
</dbReference>
<keyword evidence="4" id="KW-1185">Reference proteome</keyword>
<dbReference type="PROSITE" id="PS50812">
    <property type="entry name" value="PWWP"/>
    <property type="match status" value="1"/>
</dbReference>
<feature type="region of interest" description="Disordered" evidence="1">
    <location>
        <begin position="373"/>
        <end position="401"/>
    </location>
</feature>
<dbReference type="SUPFAM" id="SSF63748">
    <property type="entry name" value="Tudor/PWWP/MBT"/>
    <property type="match status" value="1"/>
</dbReference>
<evidence type="ECO:0000313" key="3">
    <source>
        <dbReference type="EMBL" id="KAL3835202.1"/>
    </source>
</evidence>
<feature type="compositionally biased region" description="Polar residues" evidence="1">
    <location>
        <begin position="604"/>
        <end position="614"/>
    </location>
</feature>
<protein>
    <recommendedName>
        <fullName evidence="2">PWWP domain-containing protein</fullName>
    </recommendedName>
</protein>
<feature type="region of interest" description="Disordered" evidence="1">
    <location>
        <begin position="604"/>
        <end position="632"/>
    </location>
</feature>
<dbReference type="PANTHER" id="PTHR10688">
    <property type="entry name" value="PWWP DOMAIN-CONTAINING PROTEIN"/>
    <property type="match status" value="1"/>
</dbReference>
<gene>
    <name evidence="3" type="ORF">ACJIZ3_009938</name>
</gene>
<feature type="region of interest" description="Disordered" evidence="1">
    <location>
        <begin position="710"/>
        <end position="771"/>
    </location>
</feature>
<feature type="region of interest" description="Disordered" evidence="1">
    <location>
        <begin position="535"/>
        <end position="556"/>
    </location>
</feature>
<dbReference type="Proteomes" id="UP001634393">
    <property type="component" value="Unassembled WGS sequence"/>
</dbReference>
<name>A0ABD3TDX0_9LAMI</name>
<feature type="domain" description="PWWP" evidence="2">
    <location>
        <begin position="165"/>
        <end position="228"/>
    </location>
</feature>
<feature type="region of interest" description="Disordered" evidence="1">
    <location>
        <begin position="427"/>
        <end position="466"/>
    </location>
</feature>
<feature type="compositionally biased region" description="Basic and acidic residues" evidence="1">
    <location>
        <begin position="538"/>
        <end position="547"/>
    </location>
</feature>
<sequence>MENKKTSETLEKDDSGLFCNSSGGKLTSEVIDRRVKESLMFDGVTDNNNINTGSLDINPDNKSFVVTKNDKVENNDVPVFEGDLKFSWNDEVIQVDGSGEKGDDVLHSHVPGSPTTLEVSGNSINLFVEVFGPLDGMYESINDENASAKNEDVDVVEGQECKFKVGDLVWVKTRTELWWPGMISDPCNPAKDAIESQKNGSFSFLVKYFGNANFVWCLNADLRPFLECFEQMSGQNDSRSFFGAVEKALSVIGRRVKSKLTCPCFSKESQTLSFLSSSEDKEESLTSMDTVNNSDVLSLSQFEPVNFVSCIRNLASTGSVPGKIELTVMKNCLSAYYCSIGHHELPLRLLRPCSEESRTLEKGCDDNLLVPKREKRSLMNDPSPVLDNKITSSGTKGFESRERKKSKYLSYPYVDVKNVLKDAASTLGEETETETENLKHDSSTTAKSTPQGTKSRKRGSKKPLKQHHVVNKGDNIDACSTELLNELRSSALDCCYLNKSKYSDTLKRFYCSYRIFSFLDVDIADQQISESKKKRIGGVKESEKQKVNPESGDNLLAKGDVTHKRAKKKKEKVKSEGVESISDSFVTGVNITPSNPSVISFQQTCSDLPKSQTSPEKRNEGATQVLPPDLNGNQSIYSVEKPLMEGVVTPNINVSTDKIKVVASIPSLENIPQSNNGVGVNGTGQIWSTKSISKESGSNMINFGQDSSVQNSVHIGLSPPTGKPERKKRKRKEMTSEIPSVNIPDLNGNVSPGENLMSPDSEGKPQLKRMRNKSNTDKINKVVEDVGGGLILNFAPDIPLPPKETLISTFSRFGLLKETQIQILNGSSAEILYQRSSDARFAFRSLEKNNPFGESIVSFNLNGVPVSPPRIKKKRKYSQVPKTFVPVDASKNVAKPALDLASMRQNVEMMKSTLEKEGANLSPEMRSKLENEIEAFLNKIGNVGGSSSSS</sequence>
<dbReference type="InterPro" id="IPR000313">
    <property type="entry name" value="PWWP_dom"/>
</dbReference>
<accession>A0ABD3TDX0</accession>
<evidence type="ECO:0000313" key="4">
    <source>
        <dbReference type="Proteomes" id="UP001634393"/>
    </source>
</evidence>
<dbReference type="CDD" id="cd05162">
    <property type="entry name" value="PWWP"/>
    <property type="match status" value="1"/>
</dbReference>
<feature type="compositionally biased region" description="Basic residues" evidence="1">
    <location>
        <begin position="454"/>
        <end position="466"/>
    </location>
</feature>
<dbReference type="Pfam" id="PF00855">
    <property type="entry name" value="PWWP"/>
    <property type="match status" value="1"/>
</dbReference>
<evidence type="ECO:0000259" key="2">
    <source>
        <dbReference type="PROSITE" id="PS50812"/>
    </source>
</evidence>
<dbReference type="PANTHER" id="PTHR10688:SF6">
    <property type="entry name" value="SERINE_THREONINE-KINASE ATM"/>
    <property type="match status" value="1"/>
</dbReference>
<dbReference type="AlphaFoldDB" id="A0ABD3TDX0"/>
<dbReference type="InterPro" id="IPR052657">
    <property type="entry name" value="PDP_family_Arabidopsis"/>
</dbReference>